<evidence type="ECO:0000313" key="6">
    <source>
        <dbReference type="EMBL" id="KAF0315010.1"/>
    </source>
</evidence>
<dbReference type="PANTHER" id="PTHR24305:SF232">
    <property type="entry name" value="P450, PUTATIVE (EUROFUNG)-RELATED"/>
    <property type="match status" value="1"/>
</dbReference>
<dbReference type="AlphaFoldDB" id="A0A8H3ZKF6"/>
<dbReference type="GO" id="GO:0004497">
    <property type="term" value="F:monooxygenase activity"/>
    <property type="evidence" value="ECO:0007669"/>
    <property type="project" value="InterPro"/>
</dbReference>
<dbReference type="OrthoDB" id="1470350at2759"/>
<dbReference type="GO" id="GO:0005506">
    <property type="term" value="F:iron ion binding"/>
    <property type="evidence" value="ECO:0007669"/>
    <property type="project" value="InterPro"/>
</dbReference>
<keyword evidence="4" id="KW-0479">Metal-binding</keyword>
<keyword evidence="3" id="KW-0349">Heme</keyword>
<evidence type="ECO:0000256" key="5">
    <source>
        <dbReference type="ARBA" id="ARBA00023004"/>
    </source>
</evidence>
<keyword evidence="7" id="KW-1185">Reference proteome</keyword>
<protein>
    <submittedName>
        <fullName evidence="6">Cytochrome p450</fullName>
    </submittedName>
</protein>
<proteinExistence type="inferred from homology"/>
<dbReference type="GO" id="GO:0020037">
    <property type="term" value="F:heme binding"/>
    <property type="evidence" value="ECO:0007669"/>
    <property type="project" value="InterPro"/>
</dbReference>
<evidence type="ECO:0000256" key="1">
    <source>
        <dbReference type="ARBA" id="ARBA00001971"/>
    </source>
</evidence>
<comment type="similarity">
    <text evidence="2">Belongs to the cytochrome P450 family.</text>
</comment>
<evidence type="ECO:0000256" key="3">
    <source>
        <dbReference type="ARBA" id="ARBA00022617"/>
    </source>
</evidence>
<sequence>MAGFATVAAVLAGVAVFIRIIYLRLLPKPIPGLPCHQDSTNRILGDAPYFIEIDSAGGFWLKFFTDLLSKTKTPIAQFFPGPFDRTHVVIADYREARDLLSKRSKDLSRGYTNNMIWQGVIPEHFIAMEDAHPSFKDAKFLTKDLMTPSFLHGVSAPASYKTVRKFIELWKSKAAATEGLPFEADEDLEAFTYDIMNTAAFGVPVEESYIAERLRSMKRGPSLEIPREAASEEKDKKTSLKVATFLPVERPELLFALDTLNRRVTGAFRAMIPSIFFLFDNLRPTIQRAFRSKRSILQSHIDRSVEKLSRSDGEENFASAVDYVVSREKLAAENAGRKPAFDSLRMSDMLWGYIVGGQDSTHSTLCFTAKYLGSNQDVQSKLRENLRAAYLEAVAEKREPTIDEIVKTNVPYLDAFIEETLRLSSPAGAIMKDTLRDMDIVGYHVPKGTPIMFLLTGPTIAEAGAVVDEKKRSETSQKLNNEGVEDWGRSRFPAESFLPERWLQPGENGQVKFNGQAGPFMSFSLGPRGCWGKRLAYLELKLIITLLVWNLDFGRLPTEMEDDGLVEGLFTKPKSCLVKLKAVKIT</sequence>
<dbReference type="InterPro" id="IPR050121">
    <property type="entry name" value="Cytochrome_P450_monoxygenase"/>
</dbReference>
<dbReference type="Pfam" id="PF00067">
    <property type="entry name" value="p450"/>
    <property type="match status" value="2"/>
</dbReference>
<evidence type="ECO:0000256" key="4">
    <source>
        <dbReference type="ARBA" id="ARBA00022723"/>
    </source>
</evidence>
<keyword evidence="5" id="KW-0408">Iron</keyword>
<evidence type="ECO:0000256" key="2">
    <source>
        <dbReference type="ARBA" id="ARBA00010617"/>
    </source>
</evidence>
<organism evidence="6 7">
    <name type="scientific">Colletotrichum asianum</name>
    <dbReference type="NCBI Taxonomy" id="702518"/>
    <lineage>
        <taxon>Eukaryota</taxon>
        <taxon>Fungi</taxon>
        <taxon>Dikarya</taxon>
        <taxon>Ascomycota</taxon>
        <taxon>Pezizomycotina</taxon>
        <taxon>Sordariomycetes</taxon>
        <taxon>Hypocreomycetidae</taxon>
        <taxon>Glomerellales</taxon>
        <taxon>Glomerellaceae</taxon>
        <taxon>Colletotrichum</taxon>
        <taxon>Colletotrichum gloeosporioides species complex</taxon>
    </lineage>
</organism>
<dbReference type="SUPFAM" id="SSF48264">
    <property type="entry name" value="Cytochrome P450"/>
    <property type="match status" value="1"/>
</dbReference>
<gene>
    <name evidence="6" type="ORF">GQ607_017757</name>
</gene>
<dbReference type="Proteomes" id="UP000434172">
    <property type="component" value="Unassembled WGS sequence"/>
</dbReference>
<dbReference type="InterPro" id="IPR001128">
    <property type="entry name" value="Cyt_P450"/>
</dbReference>
<accession>A0A8H3ZKF6</accession>
<name>A0A8H3ZKF6_9PEZI</name>
<reference evidence="6 7" key="1">
    <citation type="submission" date="2019-12" db="EMBL/GenBank/DDBJ databases">
        <title>A genome sequence resource for the geographically widespread anthracnose pathogen Colletotrichum asianum.</title>
        <authorList>
            <person name="Meng Y."/>
        </authorList>
    </citation>
    <scope>NUCLEOTIDE SEQUENCE [LARGE SCALE GENOMIC DNA]</scope>
    <source>
        <strain evidence="6 7">ICMP 18580</strain>
    </source>
</reference>
<comment type="caution">
    <text evidence="6">The sequence shown here is derived from an EMBL/GenBank/DDBJ whole genome shotgun (WGS) entry which is preliminary data.</text>
</comment>
<dbReference type="InterPro" id="IPR036396">
    <property type="entry name" value="Cyt_P450_sf"/>
</dbReference>
<comment type="cofactor">
    <cofactor evidence="1">
        <name>heme</name>
        <dbReference type="ChEBI" id="CHEBI:30413"/>
    </cofactor>
</comment>
<evidence type="ECO:0000313" key="7">
    <source>
        <dbReference type="Proteomes" id="UP000434172"/>
    </source>
</evidence>
<dbReference type="PANTHER" id="PTHR24305">
    <property type="entry name" value="CYTOCHROME P450"/>
    <property type="match status" value="1"/>
</dbReference>
<dbReference type="GO" id="GO:0016705">
    <property type="term" value="F:oxidoreductase activity, acting on paired donors, with incorporation or reduction of molecular oxygen"/>
    <property type="evidence" value="ECO:0007669"/>
    <property type="project" value="InterPro"/>
</dbReference>
<dbReference type="Gene3D" id="1.10.630.10">
    <property type="entry name" value="Cytochrome P450"/>
    <property type="match status" value="1"/>
</dbReference>
<dbReference type="PRINTS" id="PR00385">
    <property type="entry name" value="P450"/>
</dbReference>
<dbReference type="EMBL" id="WOWK01000248">
    <property type="protein sequence ID" value="KAF0315010.1"/>
    <property type="molecule type" value="Genomic_DNA"/>
</dbReference>